<dbReference type="AlphaFoldDB" id="A0A7W2IJX8"/>
<sequence>MSEPHSTPSARFFGTDNPRYLRALQALLTRPMSRSHLDEVAGCANGPDLVLNIRELGLGKAGLACTLIDDTDRDGRKIKRGVYSLTNAGRRAVMVWLRMRDRKAVE</sequence>
<protein>
    <recommendedName>
        <fullName evidence="3">Transcriptional regulator</fullName>
    </recommendedName>
</protein>
<evidence type="ECO:0008006" key="3">
    <source>
        <dbReference type="Google" id="ProtNLM"/>
    </source>
</evidence>
<proteinExistence type="predicted"/>
<keyword evidence="2" id="KW-1185">Reference proteome</keyword>
<organism evidence="1 2">
    <name type="scientific">Rugamonas apoptosis</name>
    <dbReference type="NCBI Taxonomy" id="2758570"/>
    <lineage>
        <taxon>Bacteria</taxon>
        <taxon>Pseudomonadati</taxon>
        <taxon>Pseudomonadota</taxon>
        <taxon>Betaproteobacteria</taxon>
        <taxon>Burkholderiales</taxon>
        <taxon>Oxalobacteraceae</taxon>
        <taxon>Telluria group</taxon>
        <taxon>Rugamonas</taxon>
    </lineage>
</organism>
<gene>
    <name evidence="1" type="ORF">H3H39_07885</name>
</gene>
<dbReference type="Proteomes" id="UP000573499">
    <property type="component" value="Unassembled WGS sequence"/>
</dbReference>
<dbReference type="EMBL" id="JACEZU010000003">
    <property type="protein sequence ID" value="MBA5686974.1"/>
    <property type="molecule type" value="Genomic_DNA"/>
</dbReference>
<name>A0A7W2IJX8_9BURK</name>
<evidence type="ECO:0000313" key="2">
    <source>
        <dbReference type="Proteomes" id="UP000573499"/>
    </source>
</evidence>
<evidence type="ECO:0000313" key="1">
    <source>
        <dbReference type="EMBL" id="MBA5686974.1"/>
    </source>
</evidence>
<reference evidence="1 2" key="1">
    <citation type="submission" date="2020-07" db="EMBL/GenBank/DDBJ databases">
        <title>Novel species isolated from subtropical streams in China.</title>
        <authorList>
            <person name="Lu H."/>
        </authorList>
    </citation>
    <scope>NUCLEOTIDE SEQUENCE [LARGE SCALE GENOMIC DNA]</scope>
    <source>
        <strain evidence="1 2">LX47W</strain>
    </source>
</reference>
<accession>A0A7W2IJX8</accession>
<comment type="caution">
    <text evidence="1">The sequence shown here is derived from an EMBL/GenBank/DDBJ whole genome shotgun (WGS) entry which is preliminary data.</text>
</comment>